<dbReference type="RefSeq" id="WP_013913000.1">
    <property type="nucleotide sequence ID" value="NC_011386.1"/>
</dbReference>
<reference evidence="1 2" key="1">
    <citation type="journal article" date="2011" name="J. Bacteriol.">
        <title>Complete genome sequences of the chemolithoautotrophic Oligotropha carboxidovorans strains OM4 and OM5.</title>
        <authorList>
            <person name="Volland S."/>
            <person name="Rachinger M."/>
            <person name="Strittmatter A."/>
            <person name="Daniel R."/>
            <person name="Gottschalk G."/>
            <person name="Meyer O."/>
        </authorList>
    </citation>
    <scope>NUCLEOTIDE SEQUENCE [LARGE SCALE GENOMIC DNA]</scope>
    <source>
        <strain evidence="2">ATCC 49405 / DSM 1227 / KCTC 32145 / OM5</strain>
    </source>
</reference>
<gene>
    <name evidence="1" type="ordered locus">OCA5_c14350</name>
</gene>
<evidence type="ECO:0000313" key="2">
    <source>
        <dbReference type="Proteomes" id="UP000007730"/>
    </source>
</evidence>
<dbReference type="KEGG" id="ocg:OCA5_c14350"/>
<dbReference type="STRING" id="504832.OCA5_c14350"/>
<dbReference type="HOGENOM" id="CLU_2480306_0_0_5"/>
<sequence length="87" mass="9770">MNPACGCNDAHLRAFCSLHSTLMVNGWFRCADAYGFEKVDAVSNWQSGRDASPFRVPGKRKFTPTATIQILRKFSQSKTLKIYRAVV</sequence>
<dbReference type="AlphaFoldDB" id="F8BXL3"/>
<dbReference type="EMBL" id="CP002826">
    <property type="protein sequence ID" value="AEI06151.1"/>
    <property type="molecule type" value="Genomic_DNA"/>
</dbReference>
<keyword evidence="2" id="KW-1185">Reference proteome</keyword>
<protein>
    <submittedName>
        <fullName evidence="1">Uncharacterized protein</fullName>
    </submittedName>
</protein>
<evidence type="ECO:0000313" key="1">
    <source>
        <dbReference type="EMBL" id="AEI06151.1"/>
    </source>
</evidence>
<name>F8BXL3_AFIC5</name>
<proteinExistence type="predicted"/>
<accession>F8BXL3</accession>
<dbReference type="Proteomes" id="UP000007730">
    <property type="component" value="Chromosome"/>
</dbReference>
<organism evidence="1 2">
    <name type="scientific">Afipia carboxidovorans (strain ATCC 49405 / DSM 1227 / KCTC 32145 / OM5)</name>
    <name type="common">Oligotropha carboxidovorans</name>
    <dbReference type="NCBI Taxonomy" id="504832"/>
    <lineage>
        <taxon>Bacteria</taxon>
        <taxon>Pseudomonadati</taxon>
        <taxon>Pseudomonadota</taxon>
        <taxon>Alphaproteobacteria</taxon>
        <taxon>Hyphomicrobiales</taxon>
        <taxon>Nitrobacteraceae</taxon>
        <taxon>Afipia</taxon>
    </lineage>
</organism>